<dbReference type="SUPFAM" id="SSF50729">
    <property type="entry name" value="PH domain-like"/>
    <property type="match status" value="1"/>
</dbReference>
<evidence type="ECO:0000313" key="4">
    <source>
        <dbReference type="Proteomes" id="UP001280581"/>
    </source>
</evidence>
<gene>
    <name evidence="3" type="ORF">GRF29_106g1687581</name>
</gene>
<accession>A0AAN6LWQ0</accession>
<feature type="compositionally biased region" description="Basic and acidic residues" evidence="1">
    <location>
        <begin position="568"/>
        <end position="577"/>
    </location>
</feature>
<proteinExistence type="predicted"/>
<feature type="compositionally biased region" description="Low complexity" evidence="1">
    <location>
        <begin position="248"/>
        <end position="274"/>
    </location>
</feature>
<dbReference type="InterPro" id="IPR039483">
    <property type="entry name" value="Meu6_PH_dom"/>
</dbReference>
<feature type="compositionally biased region" description="Low complexity" evidence="1">
    <location>
        <begin position="522"/>
        <end position="536"/>
    </location>
</feature>
<protein>
    <recommendedName>
        <fullName evidence="2">Meiotic expression up-regulated protein 6 PH domain-containing protein</fullName>
    </recommendedName>
</protein>
<feature type="compositionally biased region" description="Basic residues" evidence="1">
    <location>
        <begin position="280"/>
        <end position="297"/>
    </location>
</feature>
<dbReference type="InterPro" id="IPR039712">
    <property type="entry name" value="Meu6"/>
</dbReference>
<feature type="compositionally biased region" description="Basic and acidic residues" evidence="1">
    <location>
        <begin position="379"/>
        <end position="389"/>
    </location>
</feature>
<feature type="region of interest" description="Disordered" evidence="1">
    <location>
        <begin position="1"/>
        <end position="65"/>
    </location>
</feature>
<reference evidence="3 4" key="1">
    <citation type="submission" date="2021-02" db="EMBL/GenBank/DDBJ databases">
        <title>Genome assembly of Pseudopithomyces chartarum.</title>
        <authorList>
            <person name="Jauregui R."/>
            <person name="Singh J."/>
            <person name="Voisey C."/>
        </authorList>
    </citation>
    <scope>NUCLEOTIDE SEQUENCE [LARGE SCALE GENOMIC DNA]</scope>
    <source>
        <strain evidence="3 4">AGR01</strain>
    </source>
</reference>
<feature type="compositionally biased region" description="Low complexity" evidence="1">
    <location>
        <begin position="222"/>
        <end position="241"/>
    </location>
</feature>
<dbReference type="EMBL" id="WVTA01000010">
    <property type="protein sequence ID" value="KAK3204090.1"/>
    <property type="molecule type" value="Genomic_DNA"/>
</dbReference>
<evidence type="ECO:0000313" key="3">
    <source>
        <dbReference type="EMBL" id="KAK3204090.1"/>
    </source>
</evidence>
<feature type="region of interest" description="Disordered" evidence="1">
    <location>
        <begin position="222"/>
        <end position="661"/>
    </location>
</feature>
<feature type="compositionally biased region" description="Basic and acidic residues" evidence="1">
    <location>
        <begin position="593"/>
        <end position="613"/>
    </location>
</feature>
<dbReference type="Proteomes" id="UP001280581">
    <property type="component" value="Unassembled WGS sequence"/>
</dbReference>
<feature type="compositionally biased region" description="Low complexity" evidence="1">
    <location>
        <begin position="614"/>
        <end position="634"/>
    </location>
</feature>
<evidence type="ECO:0000259" key="2">
    <source>
        <dbReference type="Pfam" id="PF15406"/>
    </source>
</evidence>
<feature type="compositionally biased region" description="Basic and acidic residues" evidence="1">
    <location>
        <begin position="306"/>
        <end position="337"/>
    </location>
</feature>
<name>A0AAN6LWQ0_9PLEO</name>
<organism evidence="3 4">
    <name type="scientific">Pseudopithomyces chartarum</name>
    <dbReference type="NCBI Taxonomy" id="1892770"/>
    <lineage>
        <taxon>Eukaryota</taxon>
        <taxon>Fungi</taxon>
        <taxon>Dikarya</taxon>
        <taxon>Ascomycota</taxon>
        <taxon>Pezizomycotina</taxon>
        <taxon>Dothideomycetes</taxon>
        <taxon>Pleosporomycetidae</taxon>
        <taxon>Pleosporales</taxon>
        <taxon>Massarineae</taxon>
        <taxon>Didymosphaeriaceae</taxon>
        <taxon>Pseudopithomyces</taxon>
    </lineage>
</organism>
<feature type="compositionally biased region" description="Low complexity" evidence="1">
    <location>
        <begin position="338"/>
        <end position="347"/>
    </location>
</feature>
<comment type="caution">
    <text evidence="3">The sequence shown here is derived from an EMBL/GenBank/DDBJ whole genome shotgun (WGS) entry which is preliminary data.</text>
</comment>
<feature type="domain" description="Meiotic expression up-regulated protein 6 PH" evidence="2">
    <location>
        <begin position="90"/>
        <end position="197"/>
    </location>
</feature>
<feature type="compositionally biased region" description="Basic and acidic residues" evidence="1">
    <location>
        <begin position="464"/>
        <end position="484"/>
    </location>
</feature>
<feature type="compositionally biased region" description="Polar residues" evidence="1">
    <location>
        <begin position="650"/>
        <end position="661"/>
    </location>
</feature>
<dbReference type="PANTHER" id="PTHR42073:SF1">
    <property type="entry name" value="MEIOTIC EXPRESSION UP-REGULATED PROTEIN 6"/>
    <property type="match status" value="1"/>
</dbReference>
<evidence type="ECO:0000256" key="1">
    <source>
        <dbReference type="SAM" id="MobiDB-lite"/>
    </source>
</evidence>
<dbReference type="Pfam" id="PF15406">
    <property type="entry name" value="PH_6"/>
    <property type="match status" value="1"/>
</dbReference>
<feature type="compositionally biased region" description="Basic and acidic residues" evidence="1">
    <location>
        <begin position="506"/>
        <end position="521"/>
    </location>
</feature>
<dbReference type="AlphaFoldDB" id="A0AAN6LWQ0"/>
<sequence length="661" mass="69417">MSAAVEHPLVEPQQSAPLQEASVVAAEPETTPAVTEDKPAEAAAPVEEAPKTDGEAVSALPVEEKKEEKPIEPIYSGALGYKAPGLKNAFRFSKKYFWFGEEAAVPASSLSQYLRGEKAEVAHPTAAWSSVTGKGLLFFVKHADEKATPAGVLNLADATELAKDGTVAFHFKLHGGKHTFEAQTAPERNGWFLAVEKAIEEAKASKETIVANETYKEELTKLGKPTTLAPTTAAAAGSTPKKSTDVTPKPVEGEAVAAEEPAAPARAGSSSSSSSDEDKKKKKAAKSKSRSVSRGKRASIFGGLLGKKDKLEEKVEEKKEEKKEKAEEKEEEKKEEPVVAAEPAAEASTAPVTAPVITSDVPAVEEKKTEEAAPVVAPVEEKKVEEKPKPTKRASIFGSFAQKLKSPTHEKKEADLVPAAPAKETEVSAEAPKIDEPVTTETAPVLPPVAPVETAPLESTTEAFKAEEPKETKPAAVTPHKEKQSFSFGKFLGGNKEKAKSPATEKAPELPKTEEAPKIEETPAVAAPAAVEPVTEAPKEEEPVAETATTTPTTKEKKRGSIFGALGSKKEGDDKARGGFGGLFRAASKAGKPKKEKDVAATEAAEPKEEKTEVAPIAEETTQDAAPAAPATEPVTVGDAAPEAVAVGQDSKSTPQVSATA</sequence>
<keyword evidence="4" id="KW-1185">Reference proteome</keyword>
<dbReference type="PANTHER" id="PTHR42073">
    <property type="entry name" value="MEIOTIC EXPRESSION UP-REGULATED PROTEIN 6"/>
    <property type="match status" value="1"/>
</dbReference>